<dbReference type="GO" id="GO:0050567">
    <property type="term" value="F:glutaminyl-tRNA synthase (glutamine-hydrolyzing) activity"/>
    <property type="evidence" value="ECO:0007669"/>
    <property type="project" value="EnsemblFungi"/>
</dbReference>
<feature type="domain" description="Aspartyl/Glutamyl-tRNA(Gln) amidotransferase subunit B/E catalytic" evidence="5">
    <location>
        <begin position="24"/>
        <end position="314"/>
    </location>
</feature>
<proteinExistence type="predicted"/>
<accession>A0A1L0FHI0</accession>
<evidence type="ECO:0000259" key="5">
    <source>
        <dbReference type="Pfam" id="PF02934"/>
    </source>
</evidence>
<evidence type="ECO:0000256" key="4">
    <source>
        <dbReference type="ARBA" id="ARBA00022917"/>
    </source>
</evidence>
<dbReference type="GO" id="GO:0032543">
    <property type="term" value="P:mitochondrial translation"/>
    <property type="evidence" value="ECO:0007669"/>
    <property type="project" value="EnsemblFungi"/>
</dbReference>
<dbReference type="InterPro" id="IPR006075">
    <property type="entry name" value="Asn/Gln-tRNA_Trfase_suB/E_cat"/>
</dbReference>
<evidence type="ECO:0000313" key="7">
    <source>
        <dbReference type="Proteomes" id="UP000183365"/>
    </source>
</evidence>
<keyword evidence="2" id="KW-0547">Nucleotide-binding</keyword>
<dbReference type="InterPro" id="IPR014746">
    <property type="entry name" value="Gln_synth/guanido_kin_cat_dom"/>
</dbReference>
<dbReference type="OrthoDB" id="1722066at2759"/>
<dbReference type="GO" id="GO:0005524">
    <property type="term" value="F:ATP binding"/>
    <property type="evidence" value="ECO:0007669"/>
    <property type="project" value="UniProtKB-KW"/>
</dbReference>
<keyword evidence="6" id="KW-0808">Transferase</keyword>
<dbReference type="GO" id="GO:0070681">
    <property type="term" value="P:glutaminyl-tRNAGln biosynthesis via transamidation"/>
    <property type="evidence" value="ECO:0007669"/>
    <property type="project" value="EnsemblFungi"/>
</dbReference>
<keyword evidence="4" id="KW-0648">Protein biosynthesis</keyword>
<dbReference type="PROSITE" id="PS01234">
    <property type="entry name" value="GATB"/>
    <property type="match status" value="1"/>
</dbReference>
<dbReference type="InterPro" id="IPR017958">
    <property type="entry name" value="Gln-tRNA_amidoTrfase_suB_CS"/>
</dbReference>
<keyword evidence="1" id="KW-0436">Ligase</keyword>
<evidence type="ECO:0000256" key="3">
    <source>
        <dbReference type="ARBA" id="ARBA00022840"/>
    </source>
</evidence>
<evidence type="ECO:0000256" key="2">
    <source>
        <dbReference type="ARBA" id="ARBA00022741"/>
    </source>
</evidence>
<dbReference type="EMBL" id="FQNF01000016">
    <property type="protein sequence ID" value="SGZ39030.1"/>
    <property type="molecule type" value="Genomic_DNA"/>
</dbReference>
<gene>
    <name evidence="6" type="ORF">HGUI_01230</name>
</gene>
<dbReference type="PANTHER" id="PTHR11659">
    <property type="entry name" value="GLUTAMYL-TRNA GLN AMIDOTRANSFERASE SUBUNIT B MITOCHONDRIAL AND PROKARYOTIC PET112-RELATED"/>
    <property type="match status" value="1"/>
</dbReference>
<keyword evidence="3" id="KW-0067">ATP-binding</keyword>
<name>A0A1L0FHI0_9ASCO</name>
<dbReference type="GO" id="GO:0016740">
    <property type="term" value="F:transferase activity"/>
    <property type="evidence" value="ECO:0007669"/>
    <property type="project" value="UniProtKB-KW"/>
</dbReference>
<reference evidence="7" key="1">
    <citation type="submission" date="2016-11" db="EMBL/GenBank/DDBJ databases">
        <authorList>
            <person name="Guldener U."/>
        </authorList>
    </citation>
    <scope>NUCLEOTIDE SEQUENCE [LARGE SCALE GENOMIC DNA]</scope>
</reference>
<dbReference type="Pfam" id="PF02934">
    <property type="entry name" value="GatB_N"/>
    <property type="match status" value="1"/>
</dbReference>
<dbReference type="SUPFAM" id="SSF55931">
    <property type="entry name" value="Glutamine synthetase/guanido kinase"/>
    <property type="match status" value="1"/>
</dbReference>
<sequence length="555" mass="65167">MFKINKVLLAPPKKFKYLPDYKFKCGIEIHTQLNTKYKLFSNSRNDSFRFMDQPNSLVNNYDLAIPGEQPMFNYEVLKQALKLASYLNFQQINKNSKFDRKHYMYPDNPQGYQITQKFEPLAKHGSLRLTKFLDGIEKEEKLIRLSTLQIEQDTAKTILKDFDDVENGEHSGMLKIDCNRNNVPLIELVTEPDFEDIKEVLTFVHKYQQIVRFLDVCKGDMEEGNLRFDVNINVNDHHIAELKNLPTPSAIESALKYEYNRQVENLKEGNKGSKETRSWDGEKTFLLRDKNEVVDYRFMPDNELKPLKFTDKFLQQVKKEIPFDIDEEILKMRSSPYNVSDKHIKSLLKFDSSDLEKTLKVYNYYQTMANKYLYSLAGSNQNIKTLNNLFVNNILIYLQQEQINMTFKQFESLYSHECVIDLVNIINENELITSPNVLNLLAYVFTSKISNPDWKQLIIENDLQKISMDSLDEDIKNEIFEKVIDELDMSKVVKILKKDINTWTPRANISFNNFVNASIKKGLEITDNKIDPENIRELIQQSLISKRHELVKRFT</sequence>
<evidence type="ECO:0000256" key="1">
    <source>
        <dbReference type="ARBA" id="ARBA00022598"/>
    </source>
</evidence>
<protein>
    <submittedName>
        <fullName evidence="6">Related to Glutamyl-tRNA(Gln) amidotransferase subunit B, mitochondrial</fullName>
    </submittedName>
</protein>
<dbReference type="GO" id="GO:0005739">
    <property type="term" value="C:mitochondrion"/>
    <property type="evidence" value="ECO:0007669"/>
    <property type="project" value="EnsemblFungi"/>
</dbReference>
<dbReference type="InterPro" id="IPR004413">
    <property type="entry name" value="GatB"/>
</dbReference>
<dbReference type="AlphaFoldDB" id="A0A1L0FHI0"/>
<dbReference type="InterPro" id="IPR017959">
    <property type="entry name" value="Asn/Gln-tRNA_amidoTrfase_suB/E"/>
</dbReference>
<dbReference type="NCBIfam" id="TIGR00133">
    <property type="entry name" value="gatB"/>
    <property type="match status" value="1"/>
</dbReference>
<organism evidence="6 7">
    <name type="scientific">Hanseniaspora guilliermondii</name>
    <dbReference type="NCBI Taxonomy" id="56406"/>
    <lineage>
        <taxon>Eukaryota</taxon>
        <taxon>Fungi</taxon>
        <taxon>Dikarya</taxon>
        <taxon>Ascomycota</taxon>
        <taxon>Saccharomycotina</taxon>
        <taxon>Saccharomycetes</taxon>
        <taxon>Saccharomycodales</taxon>
        <taxon>Saccharomycodaceae</taxon>
        <taxon>Hanseniaspora</taxon>
    </lineage>
</organism>
<dbReference type="GO" id="GO:0030956">
    <property type="term" value="C:glutamyl-tRNA(Gln) amidotransferase complex"/>
    <property type="evidence" value="ECO:0007669"/>
    <property type="project" value="EnsemblFungi"/>
</dbReference>
<dbReference type="Proteomes" id="UP000183365">
    <property type="component" value="Unassembled WGS sequence"/>
</dbReference>
<evidence type="ECO:0000313" key="6">
    <source>
        <dbReference type="EMBL" id="SGZ39030.1"/>
    </source>
</evidence>
<dbReference type="PANTHER" id="PTHR11659:SF0">
    <property type="entry name" value="GLUTAMYL-TRNA(GLN) AMIDOTRANSFERASE SUBUNIT B, MITOCHONDRIAL"/>
    <property type="match status" value="1"/>
</dbReference>
<dbReference type="VEuPathDB" id="FungiDB:HGUI_01230"/>
<keyword evidence="7" id="KW-1185">Reference proteome</keyword>